<comment type="caution">
    <text evidence="3">The sequence shown here is derived from an EMBL/GenBank/DDBJ whole genome shotgun (WGS) entry which is preliminary data.</text>
</comment>
<gene>
    <name evidence="3" type="ORF">E0H50_37250</name>
</gene>
<keyword evidence="4" id="KW-1185">Reference proteome</keyword>
<proteinExistence type="predicted"/>
<keyword evidence="1" id="KW-1133">Transmembrane helix</keyword>
<dbReference type="InterPro" id="IPR054567">
    <property type="entry name" value="NNH7"/>
</dbReference>
<organism evidence="3 4">
    <name type="scientific">Kribbella sindirgiensis</name>
    <dbReference type="NCBI Taxonomy" id="1124744"/>
    <lineage>
        <taxon>Bacteria</taxon>
        <taxon>Bacillati</taxon>
        <taxon>Actinomycetota</taxon>
        <taxon>Actinomycetes</taxon>
        <taxon>Propionibacteriales</taxon>
        <taxon>Kribbellaceae</taxon>
        <taxon>Kribbella</taxon>
    </lineage>
</organism>
<keyword evidence="1" id="KW-0812">Transmembrane</keyword>
<feature type="transmembrane region" description="Helical" evidence="1">
    <location>
        <begin position="28"/>
        <end position="58"/>
    </location>
</feature>
<dbReference type="EMBL" id="SJKA01000022">
    <property type="protein sequence ID" value="TCC19886.1"/>
    <property type="molecule type" value="Genomic_DNA"/>
</dbReference>
<dbReference type="Pfam" id="PF22738">
    <property type="entry name" value="NNH7"/>
    <property type="match status" value="1"/>
</dbReference>
<sequence>MAVSPYTFRGAIDLLHPDRRTRSVLDKLFGTALFAGAGVAAATGGPVAGLTAAAWLALADPKNEAVNLLTPVVTEVTQRLRGSKEAGQLELIAAAHTVTVLSSFFDSLPAILGKPFRRLELTDAERDRLIAEAPAEPDGLLDVVVPLPSPRLGLDENIDQNIRPYYERLVARCIDFFTGLDAWDRVNAPSGLESAIVNHSVGFYRSRMLELAPSEPFALWLTLNEIAATRNEVRGQATAFEELRELLAVAAAGSALGPGTYREQLALAAEEVLDEPLLRSRLQTVASPTVRDGFVEPAFHHAIATKDSRPTDEDWWSEQPEYSSLVEFLAGYLASPESSRLPLLLLGHPGAGKSLLTEVLAARLPVQSFAVVRITLRSVNPDDDLATQITKELQRTLQRPNADLDVLRRECGPCDECRLAGRVCPHQCHLVVLLDGFDELVQATGVAQSAYLTKIEAFQKRERTMDRPTSVVVTSRTVVADQAEIPHGTPMIKLREFDDTRIQHWLTAWNAVHADAPDFAPIALEELTASKDIAELARQPLLLLMLAVYLAELGTNSLGAADLTQSGLYERILDRFIIRQITEKSAQSTDDQLLLRRQQRRRLQYAAFGMFNRGRQHLTDAELNADLSALEPPVVATPGIQSLSPADRVLGDFMFVHNARADREQRSAYEFLHATFGEFLVAELVIELLVQLMRHRKLEAGLPHAGGLDDELLRRLLSHQPLSTRQPILIFAAELAERLTDDDRDSFQATISHLLHRELTRPDAGDQLYLPLPYDPVRRRASYTANLTMLRVLLADEPVPIETVVGPDHVDRWTRMVRLWRAGLDLSSWTTVMGVIAVEAVDDLINLSVAHLTPRLDTGLDPALNEAELLGDLRHKAELMIGSVDSRSGDDLWRHTDVAAMQQVAIIDFLGTAIPQFDRLLPLDDVWFDELLATVSSAPAVNSNVRRAILILLSRTAPRLPFDYVQELLTAVLPAPSPGWEVELAAVVGCHPGLLTALPELRDYLYAADPARSTTVVAVLWRAEAHATGNDRSELEVLRLEIDRYVAQSMPITCDHYFAADFITYLRAQEPTHWLSQHDVPQMFRDLQGEYLERIAPEDVLYVAETWPDSSGDFVQKYLLSRAVLVQPGEDLTGALRELSNR</sequence>
<dbReference type="OrthoDB" id="419933at2"/>
<reference evidence="3 4" key="1">
    <citation type="submission" date="2019-02" db="EMBL/GenBank/DDBJ databases">
        <title>Kribbella capetownensis sp. nov. and Kribbella speibonae sp. nov., isolated from soil.</title>
        <authorList>
            <person name="Curtis S.M."/>
            <person name="Norton I."/>
            <person name="Everest G.J."/>
            <person name="Meyers P.R."/>
        </authorList>
    </citation>
    <scope>NUCLEOTIDE SEQUENCE [LARGE SCALE GENOMIC DNA]</scope>
    <source>
        <strain evidence="3 4">DSM 27082</strain>
    </source>
</reference>
<evidence type="ECO:0000256" key="1">
    <source>
        <dbReference type="SAM" id="Phobius"/>
    </source>
</evidence>
<name>A0A4R0I1Y6_9ACTN</name>
<dbReference type="SUPFAM" id="SSF52540">
    <property type="entry name" value="P-loop containing nucleoside triphosphate hydrolases"/>
    <property type="match status" value="1"/>
</dbReference>
<dbReference type="RefSeq" id="WP_131295804.1">
    <property type="nucleotide sequence ID" value="NZ_SJKA01000022.1"/>
</dbReference>
<dbReference type="InterPro" id="IPR027417">
    <property type="entry name" value="P-loop_NTPase"/>
</dbReference>
<evidence type="ECO:0000259" key="2">
    <source>
        <dbReference type="Pfam" id="PF22738"/>
    </source>
</evidence>
<evidence type="ECO:0000313" key="4">
    <source>
        <dbReference type="Proteomes" id="UP000292695"/>
    </source>
</evidence>
<dbReference type="Proteomes" id="UP000292695">
    <property type="component" value="Unassembled WGS sequence"/>
</dbReference>
<dbReference type="Gene3D" id="3.40.50.300">
    <property type="entry name" value="P-loop containing nucleotide triphosphate hydrolases"/>
    <property type="match status" value="1"/>
</dbReference>
<protein>
    <recommendedName>
        <fullName evidence="2">NACHT N-terminal Helical domain-containing protein</fullName>
    </recommendedName>
</protein>
<feature type="domain" description="NACHT N-terminal Helical" evidence="2">
    <location>
        <begin position="4"/>
        <end position="225"/>
    </location>
</feature>
<evidence type="ECO:0000313" key="3">
    <source>
        <dbReference type="EMBL" id="TCC19886.1"/>
    </source>
</evidence>
<keyword evidence="1" id="KW-0472">Membrane</keyword>
<dbReference type="AlphaFoldDB" id="A0A4R0I1Y6"/>
<accession>A0A4R0I1Y6</accession>